<feature type="transmembrane region" description="Helical" evidence="1">
    <location>
        <begin position="171"/>
        <end position="194"/>
    </location>
</feature>
<keyword evidence="1" id="KW-0812">Transmembrane</keyword>
<keyword evidence="1" id="KW-0472">Membrane</keyword>
<accession>A0ABS0LNN2</accession>
<feature type="transmembrane region" description="Helical" evidence="1">
    <location>
        <begin position="54"/>
        <end position="75"/>
    </location>
</feature>
<gene>
    <name evidence="2" type="ORF">HZY91_02390</name>
</gene>
<proteinExistence type="predicted"/>
<keyword evidence="3" id="KW-1185">Reference proteome</keyword>
<sequence length="247" mass="27980">MMNIDLNQLERSKYSSVMFIIISVIILIVNVGACIPILGNGVESEHIWFSLMDAFAFFQLILAPLVIASLYTLCVQVENKHNMWKIIKSSGIDLNRVFHIKFWFIQKKLIALYLLQLLTLIIVGKSLGIQLPIPWLDLGFYALSLIGINFALSAVHYYLALRFENPMLGMAIAVFGALSGIGFSLISKMLTYFVPYSWYSFLIRIQHNFVDGKLTQHLISPNIYPLLASIILGIIFYQLGQKVEVEA</sequence>
<dbReference type="RefSeq" id="WP_197114310.1">
    <property type="nucleotide sequence ID" value="NZ_JACBXQ010000001.1"/>
</dbReference>
<evidence type="ECO:0000313" key="3">
    <source>
        <dbReference type="Proteomes" id="UP000721415"/>
    </source>
</evidence>
<dbReference type="EMBL" id="JACBXQ010000001">
    <property type="protein sequence ID" value="MBG9985739.1"/>
    <property type="molecule type" value="Genomic_DNA"/>
</dbReference>
<comment type="caution">
    <text evidence="2">The sequence shown here is derived from an EMBL/GenBank/DDBJ whole genome shotgun (WGS) entry which is preliminary data.</text>
</comment>
<reference evidence="2 3" key="1">
    <citation type="submission" date="2020-07" db="EMBL/GenBank/DDBJ databases">
        <title>Facklamia lactis sp. nov., isolated from raw milk.</title>
        <authorList>
            <person name="Doll E.V."/>
            <person name="Huptas C."/>
            <person name="Staib L."/>
            <person name="Wenning M."/>
            <person name="Scherer S."/>
        </authorList>
    </citation>
    <scope>NUCLEOTIDE SEQUENCE [LARGE SCALE GENOMIC DNA]</scope>
    <source>
        <strain evidence="2 3">DSM 111018</strain>
    </source>
</reference>
<feature type="transmembrane region" description="Helical" evidence="1">
    <location>
        <begin position="139"/>
        <end position="159"/>
    </location>
</feature>
<keyword evidence="1" id="KW-1133">Transmembrane helix</keyword>
<feature type="transmembrane region" description="Helical" evidence="1">
    <location>
        <begin position="223"/>
        <end position="240"/>
    </location>
</feature>
<protein>
    <recommendedName>
        <fullName evidence="4">Lantibiotic ABC transporter permease</fullName>
    </recommendedName>
</protein>
<evidence type="ECO:0008006" key="4">
    <source>
        <dbReference type="Google" id="ProtNLM"/>
    </source>
</evidence>
<organism evidence="2 3">
    <name type="scientific">Facklamia lactis</name>
    <dbReference type="NCBI Taxonomy" id="2749967"/>
    <lineage>
        <taxon>Bacteria</taxon>
        <taxon>Bacillati</taxon>
        <taxon>Bacillota</taxon>
        <taxon>Bacilli</taxon>
        <taxon>Lactobacillales</taxon>
        <taxon>Aerococcaceae</taxon>
        <taxon>Facklamia</taxon>
    </lineage>
</organism>
<name>A0ABS0LNN2_9LACT</name>
<feature type="transmembrane region" description="Helical" evidence="1">
    <location>
        <begin position="16"/>
        <end position="39"/>
    </location>
</feature>
<dbReference type="Proteomes" id="UP000721415">
    <property type="component" value="Unassembled WGS sequence"/>
</dbReference>
<feature type="transmembrane region" description="Helical" evidence="1">
    <location>
        <begin position="110"/>
        <end position="133"/>
    </location>
</feature>
<evidence type="ECO:0000313" key="2">
    <source>
        <dbReference type="EMBL" id="MBG9985739.1"/>
    </source>
</evidence>
<evidence type="ECO:0000256" key="1">
    <source>
        <dbReference type="SAM" id="Phobius"/>
    </source>
</evidence>